<sequence>MPERQTPGSTRDRILSAAAAMLADDPAATLSVRAVAQRAGVSMGSLRHFFPTQRDLIDAVVAAIAAIQPTDELESALHDTTRPAVDRLVDLLRGTLRDALADESARARLRSALAAPSSIPTDEQAAPTLALERLALRQIAGWVTTLHAETDDDDASTLLFDADAGARFLGTVLTGLVTEQALPGALSRAAFHDGTLRIAATAVLSTRG</sequence>
<dbReference type="Pfam" id="PF00440">
    <property type="entry name" value="TetR_N"/>
    <property type="match status" value="1"/>
</dbReference>
<dbReference type="InterPro" id="IPR001647">
    <property type="entry name" value="HTH_TetR"/>
</dbReference>
<dbReference type="PROSITE" id="PS50977">
    <property type="entry name" value="HTH_TETR_2"/>
    <property type="match status" value="1"/>
</dbReference>
<feature type="DNA-binding region" description="H-T-H motif" evidence="2">
    <location>
        <begin position="31"/>
        <end position="50"/>
    </location>
</feature>
<dbReference type="PANTHER" id="PTHR30055">
    <property type="entry name" value="HTH-TYPE TRANSCRIPTIONAL REGULATOR RUTR"/>
    <property type="match status" value="1"/>
</dbReference>
<keyword evidence="1 2" id="KW-0238">DNA-binding</keyword>
<proteinExistence type="predicted"/>
<evidence type="ECO:0000256" key="1">
    <source>
        <dbReference type="ARBA" id="ARBA00023125"/>
    </source>
</evidence>
<name>A0ABY5FW14_9MICO</name>
<dbReference type="EMBL" id="CP101497">
    <property type="protein sequence ID" value="UTT62132.1"/>
    <property type="molecule type" value="Genomic_DNA"/>
</dbReference>
<dbReference type="RefSeq" id="WP_255159274.1">
    <property type="nucleotide sequence ID" value="NZ_CP101497.1"/>
</dbReference>
<evidence type="ECO:0000256" key="2">
    <source>
        <dbReference type="PROSITE-ProRule" id="PRU00335"/>
    </source>
</evidence>
<evidence type="ECO:0000313" key="5">
    <source>
        <dbReference type="Proteomes" id="UP001060039"/>
    </source>
</evidence>
<gene>
    <name evidence="4" type="ORF">NNL39_10760</name>
</gene>
<evidence type="ECO:0000259" key="3">
    <source>
        <dbReference type="PROSITE" id="PS50977"/>
    </source>
</evidence>
<dbReference type="InterPro" id="IPR009057">
    <property type="entry name" value="Homeodomain-like_sf"/>
</dbReference>
<evidence type="ECO:0000313" key="4">
    <source>
        <dbReference type="EMBL" id="UTT62132.1"/>
    </source>
</evidence>
<organism evidence="4 5">
    <name type="scientific">Microcella humidisoli</name>
    <dbReference type="NCBI Taxonomy" id="2963406"/>
    <lineage>
        <taxon>Bacteria</taxon>
        <taxon>Bacillati</taxon>
        <taxon>Actinomycetota</taxon>
        <taxon>Actinomycetes</taxon>
        <taxon>Micrococcales</taxon>
        <taxon>Microbacteriaceae</taxon>
        <taxon>Microcella</taxon>
    </lineage>
</organism>
<keyword evidence="5" id="KW-1185">Reference proteome</keyword>
<accession>A0ABY5FW14</accession>
<dbReference type="Proteomes" id="UP001060039">
    <property type="component" value="Chromosome"/>
</dbReference>
<dbReference type="InterPro" id="IPR050109">
    <property type="entry name" value="HTH-type_TetR-like_transc_reg"/>
</dbReference>
<dbReference type="SUPFAM" id="SSF46689">
    <property type="entry name" value="Homeodomain-like"/>
    <property type="match status" value="1"/>
</dbReference>
<dbReference type="Gene3D" id="1.10.357.10">
    <property type="entry name" value="Tetracycline Repressor, domain 2"/>
    <property type="match status" value="1"/>
</dbReference>
<feature type="domain" description="HTH tetR-type" evidence="3">
    <location>
        <begin position="8"/>
        <end position="68"/>
    </location>
</feature>
<dbReference type="PANTHER" id="PTHR30055:SF226">
    <property type="entry name" value="HTH-TYPE TRANSCRIPTIONAL REGULATOR PKSA"/>
    <property type="match status" value="1"/>
</dbReference>
<protein>
    <submittedName>
        <fullName evidence="4">TetR/AcrR family transcriptional regulator</fullName>
    </submittedName>
</protein>
<reference evidence="4" key="1">
    <citation type="submission" date="2022-07" db="EMBL/GenBank/DDBJ databases">
        <title>Taxonomic analysis of Microcella humidisoli nov. sp., isolated from riverside soil.</title>
        <authorList>
            <person name="Molina K.M."/>
            <person name="Kim S.B."/>
        </authorList>
    </citation>
    <scope>NUCLEOTIDE SEQUENCE</scope>
    <source>
        <strain evidence="4">MMS21-STM10</strain>
    </source>
</reference>